<dbReference type="AlphaFoldDB" id="A0A433RVV0"/>
<dbReference type="EMBL" id="JTFC01000025">
    <property type="protein sequence ID" value="RUS57427.1"/>
    <property type="molecule type" value="Genomic_DNA"/>
</dbReference>
<accession>A0A433RVV0</accession>
<organism evidence="1 2">
    <name type="scientific">Candidatus Kurthia intestinigallinarum</name>
    <dbReference type="NCBI Taxonomy" id="1562256"/>
    <lineage>
        <taxon>Bacteria</taxon>
        <taxon>Bacillati</taxon>
        <taxon>Bacillota</taxon>
        <taxon>Bacilli</taxon>
        <taxon>Bacillales</taxon>
        <taxon>Caryophanaceae</taxon>
        <taxon>Kurthia</taxon>
    </lineage>
</organism>
<name>A0A433RVV0_9BACL</name>
<evidence type="ECO:0000313" key="1">
    <source>
        <dbReference type="EMBL" id="RUS57427.1"/>
    </source>
</evidence>
<keyword evidence="2" id="KW-1185">Reference proteome</keyword>
<dbReference type="Proteomes" id="UP000288623">
    <property type="component" value="Unassembled WGS sequence"/>
</dbReference>
<gene>
    <name evidence="1" type="ORF">QI30_05755</name>
</gene>
<comment type="caution">
    <text evidence="1">The sequence shown here is derived from an EMBL/GenBank/DDBJ whole genome shotgun (WGS) entry which is preliminary data.</text>
</comment>
<reference evidence="1 2" key="1">
    <citation type="submission" date="2014-11" db="EMBL/GenBank/DDBJ databases">
        <title>Genome sequence and analysis of novel Kurthia sp.</title>
        <authorList>
            <person name="Lawson J.N."/>
            <person name="Gonzalez J.E."/>
            <person name="Rinauldi L."/>
            <person name="Xuan Z."/>
            <person name="Firman A."/>
            <person name="Shaddox L."/>
            <person name="Trudeau A."/>
            <person name="Shah S."/>
            <person name="Reiman D."/>
        </authorList>
    </citation>
    <scope>NUCLEOTIDE SEQUENCE [LARGE SCALE GENOMIC DNA]</scope>
    <source>
        <strain evidence="1 2">3B1D</strain>
    </source>
</reference>
<sequence>MIDRTMDKANVNKMTAHIGSLLNGLSAFPFNELPTKIEAQTVDYLVSYIAYKMVIEKEA</sequence>
<proteinExistence type="predicted"/>
<protein>
    <submittedName>
        <fullName evidence="1">Uncharacterized protein</fullName>
    </submittedName>
</protein>
<evidence type="ECO:0000313" key="2">
    <source>
        <dbReference type="Proteomes" id="UP000288623"/>
    </source>
</evidence>